<keyword evidence="1" id="KW-0805">Transcription regulation</keyword>
<dbReference type="PROSITE" id="PS00041">
    <property type="entry name" value="HTH_ARAC_FAMILY_1"/>
    <property type="match status" value="1"/>
</dbReference>
<evidence type="ECO:0000256" key="3">
    <source>
        <dbReference type="ARBA" id="ARBA00023163"/>
    </source>
</evidence>
<dbReference type="AlphaFoldDB" id="A0A2T0TEG4"/>
<dbReference type="Pfam" id="PF12833">
    <property type="entry name" value="HTH_18"/>
    <property type="match status" value="1"/>
</dbReference>
<accession>A0A2T0TEG4</accession>
<dbReference type="SMART" id="SM00342">
    <property type="entry name" value="HTH_ARAC"/>
    <property type="match status" value="1"/>
</dbReference>
<dbReference type="Pfam" id="PF07883">
    <property type="entry name" value="Cupin_2"/>
    <property type="match status" value="1"/>
</dbReference>
<dbReference type="Gene3D" id="1.10.10.60">
    <property type="entry name" value="Homeodomain-like"/>
    <property type="match status" value="2"/>
</dbReference>
<sequence length="290" mass="32474">MRILVEKIPTVPGSHSFTVREFKLPIFDAPLHVHPECELTYIVQGQGRRVVGDSVELYSAGDLVLIGPNVPHCWYSDQLPEPAPLSHSIVVQFVPSFLGASFFNLPEMGALNQLLESASRGLCLAPPVQATVAERMTQLLTAGGAARIVLLLDILDQIAGLRSHRYLASAGFTATRHPTDSARINRVFQYVFDHFQQNVSLSEAAAIANMNPPAFCYYFKKRTRRSFSEFVNEIRIGHACKLLMNSDKTVAEICYESGFNNIAYFNRRFQQSQQVSPTAYRKRLTNREPV</sequence>
<keyword evidence="3" id="KW-0804">Transcription</keyword>
<dbReference type="PANTHER" id="PTHR43280">
    <property type="entry name" value="ARAC-FAMILY TRANSCRIPTIONAL REGULATOR"/>
    <property type="match status" value="1"/>
</dbReference>
<proteinExistence type="predicted"/>
<dbReference type="EMBL" id="PVTE01000003">
    <property type="protein sequence ID" value="PRY44041.1"/>
    <property type="molecule type" value="Genomic_DNA"/>
</dbReference>
<dbReference type="InterPro" id="IPR018062">
    <property type="entry name" value="HTH_AraC-typ_CS"/>
</dbReference>
<dbReference type="InterPro" id="IPR014710">
    <property type="entry name" value="RmlC-like_jellyroll"/>
</dbReference>
<dbReference type="Gene3D" id="2.60.120.10">
    <property type="entry name" value="Jelly Rolls"/>
    <property type="match status" value="1"/>
</dbReference>
<dbReference type="SUPFAM" id="SSF51182">
    <property type="entry name" value="RmlC-like cupins"/>
    <property type="match status" value="1"/>
</dbReference>
<dbReference type="GO" id="GO:0043565">
    <property type="term" value="F:sequence-specific DNA binding"/>
    <property type="evidence" value="ECO:0007669"/>
    <property type="project" value="InterPro"/>
</dbReference>
<dbReference type="PROSITE" id="PS01124">
    <property type="entry name" value="HTH_ARAC_FAMILY_2"/>
    <property type="match status" value="1"/>
</dbReference>
<protein>
    <submittedName>
        <fullName evidence="5">AraC family transcriptional regulator</fullName>
    </submittedName>
</protein>
<evidence type="ECO:0000313" key="6">
    <source>
        <dbReference type="Proteomes" id="UP000238375"/>
    </source>
</evidence>
<dbReference type="InterPro" id="IPR013096">
    <property type="entry name" value="Cupin_2"/>
</dbReference>
<dbReference type="InterPro" id="IPR011051">
    <property type="entry name" value="RmlC_Cupin_sf"/>
</dbReference>
<organism evidence="5 6">
    <name type="scientific">Spirosoma oryzae</name>
    <dbReference type="NCBI Taxonomy" id="1469603"/>
    <lineage>
        <taxon>Bacteria</taxon>
        <taxon>Pseudomonadati</taxon>
        <taxon>Bacteroidota</taxon>
        <taxon>Cytophagia</taxon>
        <taxon>Cytophagales</taxon>
        <taxon>Cytophagaceae</taxon>
        <taxon>Spirosoma</taxon>
    </lineage>
</organism>
<keyword evidence="6" id="KW-1185">Reference proteome</keyword>
<dbReference type="PANTHER" id="PTHR43280:SF27">
    <property type="entry name" value="TRANSCRIPTIONAL REGULATOR MTLR"/>
    <property type="match status" value="1"/>
</dbReference>
<keyword evidence="2" id="KW-0238">DNA-binding</keyword>
<feature type="domain" description="HTH araC/xylS-type" evidence="4">
    <location>
        <begin position="185"/>
        <end position="283"/>
    </location>
</feature>
<evidence type="ECO:0000256" key="2">
    <source>
        <dbReference type="ARBA" id="ARBA00023125"/>
    </source>
</evidence>
<dbReference type="Proteomes" id="UP000238375">
    <property type="component" value="Unassembled WGS sequence"/>
</dbReference>
<comment type="caution">
    <text evidence="5">The sequence shown here is derived from an EMBL/GenBank/DDBJ whole genome shotgun (WGS) entry which is preliminary data.</text>
</comment>
<name>A0A2T0TEG4_9BACT</name>
<gene>
    <name evidence="5" type="ORF">CLV58_10310</name>
</gene>
<dbReference type="OrthoDB" id="792101at2"/>
<dbReference type="SUPFAM" id="SSF46689">
    <property type="entry name" value="Homeodomain-like"/>
    <property type="match status" value="2"/>
</dbReference>
<evidence type="ECO:0000259" key="4">
    <source>
        <dbReference type="PROSITE" id="PS01124"/>
    </source>
</evidence>
<dbReference type="RefSeq" id="WP_106136477.1">
    <property type="nucleotide sequence ID" value="NZ_PVTE01000003.1"/>
</dbReference>
<reference evidence="5 6" key="1">
    <citation type="submission" date="2018-03" db="EMBL/GenBank/DDBJ databases">
        <title>Genomic Encyclopedia of Archaeal and Bacterial Type Strains, Phase II (KMG-II): from individual species to whole genera.</title>
        <authorList>
            <person name="Goeker M."/>
        </authorList>
    </citation>
    <scope>NUCLEOTIDE SEQUENCE [LARGE SCALE GENOMIC DNA]</scope>
    <source>
        <strain evidence="5 6">DSM 28354</strain>
    </source>
</reference>
<dbReference type="InterPro" id="IPR018060">
    <property type="entry name" value="HTH_AraC"/>
</dbReference>
<evidence type="ECO:0000256" key="1">
    <source>
        <dbReference type="ARBA" id="ARBA00023015"/>
    </source>
</evidence>
<dbReference type="InterPro" id="IPR009057">
    <property type="entry name" value="Homeodomain-like_sf"/>
</dbReference>
<dbReference type="GO" id="GO:0003700">
    <property type="term" value="F:DNA-binding transcription factor activity"/>
    <property type="evidence" value="ECO:0007669"/>
    <property type="project" value="InterPro"/>
</dbReference>
<dbReference type="CDD" id="cd06976">
    <property type="entry name" value="cupin_MtlR-like_N"/>
    <property type="match status" value="1"/>
</dbReference>
<evidence type="ECO:0000313" key="5">
    <source>
        <dbReference type="EMBL" id="PRY44041.1"/>
    </source>
</evidence>